<dbReference type="EMBL" id="JACJTA010000022">
    <property type="protein sequence ID" value="MBD2605323.1"/>
    <property type="molecule type" value="Genomic_DNA"/>
</dbReference>
<dbReference type="InterPro" id="IPR051404">
    <property type="entry name" value="TA_system_antitoxin"/>
</dbReference>
<dbReference type="RefSeq" id="WP_038296451.1">
    <property type="nucleotide sequence ID" value="NZ_JACJTA010000022.1"/>
</dbReference>
<comment type="caution">
    <text evidence="2">The sequence shown here is derived from an EMBL/GenBank/DDBJ whole genome shotgun (WGS) entry which is preliminary data.</text>
</comment>
<dbReference type="Gene3D" id="3.30.160.250">
    <property type="match status" value="1"/>
</dbReference>
<sequence length="73" mass="8511">MTINTSKREFYIIIERDEDGYYIGEVPYLKACYSQGETIDELMVNMKEVIELCLEVESDENIPKFVGIQKVLI</sequence>
<proteinExistence type="predicted"/>
<dbReference type="Proteomes" id="UP000660380">
    <property type="component" value="Unassembled WGS sequence"/>
</dbReference>
<name>A0ABR8GRE9_9CYAN</name>
<dbReference type="PANTHER" id="PTHR34504">
    <property type="entry name" value="ANTITOXIN HICB"/>
    <property type="match status" value="1"/>
</dbReference>
<evidence type="ECO:0000259" key="1">
    <source>
        <dbReference type="Pfam" id="PF15919"/>
    </source>
</evidence>
<dbReference type="SUPFAM" id="SSF143100">
    <property type="entry name" value="TTHA1013/TTHA0281-like"/>
    <property type="match status" value="1"/>
</dbReference>
<dbReference type="InterPro" id="IPR031807">
    <property type="entry name" value="HicB-like"/>
</dbReference>
<evidence type="ECO:0000313" key="3">
    <source>
        <dbReference type="Proteomes" id="UP000660380"/>
    </source>
</evidence>
<reference evidence="2 3" key="1">
    <citation type="journal article" date="2020" name="ISME J.">
        <title>Comparative genomics reveals insights into cyanobacterial evolution and habitat adaptation.</title>
        <authorList>
            <person name="Chen M.Y."/>
            <person name="Teng W.K."/>
            <person name="Zhao L."/>
            <person name="Hu C.X."/>
            <person name="Zhou Y.K."/>
            <person name="Han B.P."/>
            <person name="Song L.R."/>
            <person name="Shu W.S."/>
        </authorList>
    </citation>
    <scope>NUCLEOTIDE SEQUENCE [LARGE SCALE GENOMIC DNA]</scope>
    <source>
        <strain evidence="2 3">FACHB-248</strain>
    </source>
</reference>
<accession>A0ABR8GRE9</accession>
<protein>
    <submittedName>
        <fullName evidence="2">Type II toxin-antitoxin system HicB family antitoxin</fullName>
    </submittedName>
</protein>
<dbReference type="InterPro" id="IPR035069">
    <property type="entry name" value="TTHA1013/TTHA0281-like"/>
</dbReference>
<feature type="domain" description="HicB-like antitoxin of toxin-antitoxin system" evidence="1">
    <location>
        <begin position="10"/>
        <end position="70"/>
    </location>
</feature>
<dbReference type="PANTHER" id="PTHR34504:SF4">
    <property type="entry name" value="ANTITOXIN HICB"/>
    <property type="match status" value="1"/>
</dbReference>
<dbReference type="Pfam" id="PF15919">
    <property type="entry name" value="HicB_lk_antitox"/>
    <property type="match status" value="1"/>
</dbReference>
<gene>
    <name evidence="2" type="ORF">H6G81_12440</name>
</gene>
<organism evidence="2 3">
    <name type="scientific">Scytonema hofmannii FACHB-248</name>
    <dbReference type="NCBI Taxonomy" id="1842502"/>
    <lineage>
        <taxon>Bacteria</taxon>
        <taxon>Bacillati</taxon>
        <taxon>Cyanobacteriota</taxon>
        <taxon>Cyanophyceae</taxon>
        <taxon>Nostocales</taxon>
        <taxon>Scytonemataceae</taxon>
        <taxon>Scytonema</taxon>
    </lineage>
</organism>
<keyword evidence="3" id="KW-1185">Reference proteome</keyword>
<evidence type="ECO:0000313" key="2">
    <source>
        <dbReference type="EMBL" id="MBD2605323.1"/>
    </source>
</evidence>